<evidence type="ECO:0000259" key="1">
    <source>
        <dbReference type="Pfam" id="PF00485"/>
    </source>
</evidence>
<dbReference type="GO" id="GO:0005524">
    <property type="term" value="F:ATP binding"/>
    <property type="evidence" value="ECO:0007669"/>
    <property type="project" value="InterPro"/>
</dbReference>
<organism evidence="2">
    <name type="scientific">uncultured Thiotrichaceae bacterium</name>
    <dbReference type="NCBI Taxonomy" id="298394"/>
    <lineage>
        <taxon>Bacteria</taxon>
        <taxon>Pseudomonadati</taxon>
        <taxon>Pseudomonadota</taxon>
        <taxon>Gammaproteobacteria</taxon>
        <taxon>Thiotrichales</taxon>
        <taxon>Thiotrichaceae</taxon>
        <taxon>environmental samples</taxon>
    </lineage>
</organism>
<dbReference type="EMBL" id="CACVAT010000478">
    <property type="protein sequence ID" value="CAA6828820.1"/>
    <property type="molecule type" value="Genomic_DNA"/>
</dbReference>
<proteinExistence type="predicted"/>
<dbReference type="PANTHER" id="PTHR10285">
    <property type="entry name" value="URIDINE KINASE"/>
    <property type="match status" value="1"/>
</dbReference>
<dbReference type="InterPro" id="IPR027417">
    <property type="entry name" value="P-loop_NTPase"/>
</dbReference>
<dbReference type="Pfam" id="PF00485">
    <property type="entry name" value="PRK"/>
    <property type="match status" value="1"/>
</dbReference>
<accession>A0A6S6UJR2</accession>
<dbReference type="InterPro" id="IPR006083">
    <property type="entry name" value="PRK/URK"/>
</dbReference>
<sequence length="203" mass="22172">MDIKNRAAEIIGAVADKSSRYLVAVAGPPASGKSTLAEKLVTKINALAGQELSVVVPMDGFHLDNTVLEQQGMLHRKGAPETFDGDGFVELVKHLANTDKDVAIPGFDRSLDAVVAGAQRVKAEQRILVLEGNYLLLDHQPWCSVHDLYDEMIFLSPGLKVLETRLIDRWLKHGLDESAARLRAESNDLPNARYVLGHSVKIG</sequence>
<dbReference type="Gene3D" id="3.40.50.300">
    <property type="entry name" value="P-loop containing nucleotide triphosphate hydrolases"/>
    <property type="match status" value="2"/>
</dbReference>
<dbReference type="GO" id="GO:0016301">
    <property type="term" value="F:kinase activity"/>
    <property type="evidence" value="ECO:0007669"/>
    <property type="project" value="InterPro"/>
</dbReference>
<feature type="domain" description="Phosphoribulokinase/uridine kinase" evidence="1">
    <location>
        <begin position="23"/>
        <end position="166"/>
    </location>
</feature>
<name>A0A6S6UJR2_9GAMM</name>
<gene>
    <name evidence="2" type="ORF">HELGO_WM51240</name>
</gene>
<evidence type="ECO:0000313" key="2">
    <source>
        <dbReference type="EMBL" id="CAA6828820.1"/>
    </source>
</evidence>
<protein>
    <recommendedName>
        <fullName evidence="1">Phosphoribulokinase/uridine kinase domain-containing protein</fullName>
    </recommendedName>
</protein>
<dbReference type="AlphaFoldDB" id="A0A6S6UJR2"/>
<dbReference type="SUPFAM" id="SSF52540">
    <property type="entry name" value="P-loop containing nucleoside triphosphate hydrolases"/>
    <property type="match status" value="1"/>
</dbReference>
<reference evidence="2" key="1">
    <citation type="submission" date="2020-01" db="EMBL/GenBank/DDBJ databases">
        <authorList>
            <person name="Meier V. D."/>
            <person name="Meier V D."/>
        </authorList>
    </citation>
    <scope>NUCLEOTIDE SEQUENCE</scope>
    <source>
        <strain evidence="2">HLG_WM_MAG_09</strain>
    </source>
</reference>